<feature type="active site" description="Proton acceptor" evidence="11">
    <location>
        <position position="148"/>
    </location>
</feature>
<evidence type="ECO:0000256" key="6">
    <source>
        <dbReference type="ARBA" id="ARBA00022741"/>
    </source>
</evidence>
<evidence type="ECO:0000256" key="12">
    <source>
        <dbReference type="PIRSR" id="PIRSR037993-2"/>
    </source>
</evidence>
<keyword evidence="13" id="KW-0732">Signal</keyword>
<dbReference type="GeneTree" id="ENSGT00950000182996"/>
<feature type="binding site" evidence="12">
    <location>
        <position position="106"/>
    </location>
    <ligand>
        <name>ATP</name>
        <dbReference type="ChEBI" id="CHEBI:30616"/>
    </ligand>
</feature>
<dbReference type="AlphaFoldDB" id="A0A671TP39"/>
<keyword evidence="7" id="KW-0418">Kinase</keyword>
<reference evidence="15" key="1">
    <citation type="submission" date="2021-04" db="EMBL/GenBank/DDBJ databases">
        <authorList>
            <consortium name="Wellcome Sanger Institute Data Sharing"/>
        </authorList>
    </citation>
    <scope>NUCLEOTIDE SEQUENCE [LARGE SCALE GENOMIC DNA]</scope>
</reference>
<keyword evidence="5" id="KW-0808">Transferase</keyword>
<dbReference type="InterPro" id="IPR017348">
    <property type="entry name" value="PIM1/2/3"/>
</dbReference>
<dbReference type="Pfam" id="PF00069">
    <property type="entry name" value="Pkinase"/>
    <property type="match status" value="1"/>
</dbReference>
<dbReference type="InterPro" id="IPR000719">
    <property type="entry name" value="Prot_kinase_dom"/>
</dbReference>
<evidence type="ECO:0000313" key="15">
    <source>
        <dbReference type="Ensembl" id="ENSSAUP00010003709.1"/>
    </source>
</evidence>
<dbReference type="OMA" id="CHIPPEF"/>
<comment type="similarity">
    <text evidence="1">Belongs to the protein kinase superfamily. CAMK Ser/Thr protein kinase family. PIM subfamily.</text>
</comment>
<dbReference type="PANTHER" id="PTHR22984:SF11">
    <property type="entry name" value="AURORA KINASE-RELATED"/>
    <property type="match status" value="1"/>
</dbReference>
<feature type="domain" description="Protein kinase" evidence="14">
    <location>
        <begin position="30"/>
        <end position="274"/>
    </location>
</feature>
<dbReference type="Proteomes" id="UP000472265">
    <property type="component" value="Chromosome 13"/>
</dbReference>
<proteinExistence type="inferred from homology"/>
<evidence type="ECO:0000256" key="4">
    <source>
        <dbReference type="ARBA" id="ARBA00022553"/>
    </source>
</evidence>
<dbReference type="PANTHER" id="PTHR22984">
    <property type="entry name" value="SERINE/THREONINE-PROTEIN KINASE PIM"/>
    <property type="match status" value="1"/>
</dbReference>
<keyword evidence="6" id="KW-0547">Nucleotide-binding</keyword>
<dbReference type="PROSITE" id="PS00108">
    <property type="entry name" value="PROTEIN_KINASE_ST"/>
    <property type="match status" value="1"/>
</dbReference>
<evidence type="ECO:0000256" key="9">
    <source>
        <dbReference type="ARBA" id="ARBA00047899"/>
    </source>
</evidence>
<sequence length="275" mass="31390">LIQLKLNSLLYWLLNNICVFVFVDEFQAKYQQQDLLGAGGCGSVFAGYRRADQLPVAIKYIPKDMDKNGKQLSVEVAIMMKLEGTSAPVSLLDWYDLDLELVLVMERPVPAIDLSDYIEVNGGSLSEEKAKVSSKKQALKERHVFHRDIKVENILIETGSDVPRVRLIDFGLGCFVKKGSLYRVFYGTTDHVPPEWKSHYTYRAGTSTVWQMGVVLFDSLHGVAFETTKFLRKKLRIKNELSKGKRNMLICTLISRHKSVDRPTLDQLRLHPWLN</sequence>
<dbReference type="Ensembl" id="ENSSAUT00010004002.1">
    <property type="protein sequence ID" value="ENSSAUP00010003709.1"/>
    <property type="gene ID" value="ENSSAUG00010001949.1"/>
</dbReference>
<evidence type="ECO:0000256" key="2">
    <source>
        <dbReference type="ARBA" id="ARBA00012513"/>
    </source>
</evidence>
<name>A0A671TP39_SPAAU</name>
<dbReference type="InterPro" id="IPR008271">
    <property type="entry name" value="Ser/Thr_kinase_AS"/>
</dbReference>
<evidence type="ECO:0000259" key="14">
    <source>
        <dbReference type="PROSITE" id="PS50011"/>
    </source>
</evidence>
<accession>A0A671TP39</accession>
<dbReference type="Gene3D" id="3.30.200.20">
    <property type="entry name" value="Phosphorylase Kinase, domain 1"/>
    <property type="match status" value="1"/>
</dbReference>
<dbReference type="GO" id="GO:0004674">
    <property type="term" value="F:protein serine/threonine kinase activity"/>
    <property type="evidence" value="ECO:0007669"/>
    <property type="project" value="UniProtKB-KW"/>
</dbReference>
<keyword evidence="3" id="KW-0723">Serine/threonine-protein kinase</keyword>
<dbReference type="GO" id="GO:0005524">
    <property type="term" value="F:ATP binding"/>
    <property type="evidence" value="ECO:0007669"/>
    <property type="project" value="UniProtKB-KW"/>
</dbReference>
<feature type="chain" id="PRO_5025628206" description="non-specific serine/threonine protein kinase" evidence="13">
    <location>
        <begin position="29"/>
        <end position="275"/>
    </location>
</feature>
<dbReference type="InterPro" id="IPR011009">
    <property type="entry name" value="Kinase-like_dom_sf"/>
</dbReference>
<organism evidence="15 16">
    <name type="scientific">Sparus aurata</name>
    <name type="common">Gilthead sea bream</name>
    <dbReference type="NCBI Taxonomy" id="8175"/>
    <lineage>
        <taxon>Eukaryota</taxon>
        <taxon>Metazoa</taxon>
        <taxon>Chordata</taxon>
        <taxon>Craniata</taxon>
        <taxon>Vertebrata</taxon>
        <taxon>Euteleostomi</taxon>
        <taxon>Actinopterygii</taxon>
        <taxon>Neopterygii</taxon>
        <taxon>Teleostei</taxon>
        <taxon>Neoteleostei</taxon>
        <taxon>Acanthomorphata</taxon>
        <taxon>Eupercaria</taxon>
        <taxon>Spariformes</taxon>
        <taxon>Sparidae</taxon>
        <taxon>Sparus</taxon>
    </lineage>
</organism>
<evidence type="ECO:0000256" key="3">
    <source>
        <dbReference type="ARBA" id="ARBA00022527"/>
    </source>
</evidence>
<dbReference type="Gene3D" id="1.10.510.10">
    <property type="entry name" value="Transferase(Phosphotransferase) domain 1"/>
    <property type="match status" value="1"/>
</dbReference>
<keyword evidence="4" id="KW-0597">Phosphoprotein</keyword>
<evidence type="ECO:0000256" key="7">
    <source>
        <dbReference type="ARBA" id="ARBA00022777"/>
    </source>
</evidence>
<dbReference type="PROSITE" id="PS50011">
    <property type="entry name" value="PROTEIN_KINASE_DOM"/>
    <property type="match status" value="1"/>
</dbReference>
<evidence type="ECO:0000256" key="13">
    <source>
        <dbReference type="SAM" id="SignalP"/>
    </source>
</evidence>
<reference evidence="15" key="2">
    <citation type="submission" date="2025-08" db="UniProtKB">
        <authorList>
            <consortium name="Ensembl"/>
        </authorList>
    </citation>
    <scope>IDENTIFICATION</scope>
</reference>
<evidence type="ECO:0000256" key="1">
    <source>
        <dbReference type="ARBA" id="ARBA00005505"/>
    </source>
</evidence>
<evidence type="ECO:0000256" key="11">
    <source>
        <dbReference type="PIRSR" id="PIRSR037993-1"/>
    </source>
</evidence>
<evidence type="ECO:0000256" key="5">
    <source>
        <dbReference type="ARBA" id="ARBA00022679"/>
    </source>
</evidence>
<keyword evidence="16" id="KW-1185">Reference proteome</keyword>
<dbReference type="SMART" id="SM00220">
    <property type="entry name" value="S_TKc"/>
    <property type="match status" value="1"/>
</dbReference>
<dbReference type="EC" id="2.7.11.1" evidence="2"/>
<protein>
    <recommendedName>
        <fullName evidence="2">non-specific serine/threonine protein kinase</fullName>
        <ecNumber evidence="2">2.7.11.1</ecNumber>
    </recommendedName>
</protein>
<keyword evidence="8 12" id="KW-0067">ATP-binding</keyword>
<dbReference type="FunFam" id="3.30.200.20:FF:000475">
    <property type="entry name" value="Serine/threonine-protein kinase"/>
    <property type="match status" value="1"/>
</dbReference>
<dbReference type="InterPro" id="IPR051138">
    <property type="entry name" value="PIM_Ser/Thr_kinase"/>
</dbReference>
<dbReference type="GO" id="GO:0007346">
    <property type="term" value="P:regulation of mitotic cell cycle"/>
    <property type="evidence" value="ECO:0007669"/>
    <property type="project" value="TreeGrafter"/>
</dbReference>
<dbReference type="SUPFAM" id="SSF56112">
    <property type="entry name" value="Protein kinase-like (PK-like)"/>
    <property type="match status" value="1"/>
</dbReference>
<feature type="binding site" evidence="12">
    <location>
        <position position="113"/>
    </location>
    <ligand>
        <name>ATP</name>
        <dbReference type="ChEBI" id="CHEBI:30616"/>
    </ligand>
</feature>
<feature type="binding site" evidence="12">
    <location>
        <begin position="36"/>
        <end position="44"/>
    </location>
    <ligand>
        <name>ATP</name>
        <dbReference type="ChEBI" id="CHEBI:30616"/>
    </ligand>
</feature>
<dbReference type="GO" id="GO:0043066">
    <property type="term" value="P:negative regulation of apoptotic process"/>
    <property type="evidence" value="ECO:0007669"/>
    <property type="project" value="InterPro"/>
</dbReference>
<comment type="catalytic activity">
    <reaction evidence="10">
        <text>L-seryl-[protein] + ATP = O-phospho-L-seryl-[protein] + ADP + H(+)</text>
        <dbReference type="Rhea" id="RHEA:17989"/>
        <dbReference type="Rhea" id="RHEA-COMP:9863"/>
        <dbReference type="Rhea" id="RHEA-COMP:11604"/>
        <dbReference type="ChEBI" id="CHEBI:15378"/>
        <dbReference type="ChEBI" id="CHEBI:29999"/>
        <dbReference type="ChEBI" id="CHEBI:30616"/>
        <dbReference type="ChEBI" id="CHEBI:83421"/>
        <dbReference type="ChEBI" id="CHEBI:456216"/>
        <dbReference type="EC" id="2.7.11.1"/>
    </reaction>
</comment>
<reference evidence="15" key="3">
    <citation type="submission" date="2025-09" db="UniProtKB">
        <authorList>
            <consortium name="Ensembl"/>
        </authorList>
    </citation>
    <scope>IDENTIFICATION</scope>
</reference>
<feature type="signal peptide" evidence="13">
    <location>
        <begin position="1"/>
        <end position="28"/>
    </location>
</feature>
<dbReference type="InParanoid" id="A0A671TP39"/>
<dbReference type="PIRSF" id="PIRSF037993">
    <property type="entry name" value="STPK_Pim-1"/>
    <property type="match status" value="1"/>
</dbReference>
<evidence type="ECO:0000256" key="8">
    <source>
        <dbReference type="ARBA" id="ARBA00022840"/>
    </source>
</evidence>
<feature type="binding site" evidence="12">
    <location>
        <position position="59"/>
    </location>
    <ligand>
        <name>ATP</name>
        <dbReference type="ChEBI" id="CHEBI:30616"/>
    </ligand>
</feature>
<evidence type="ECO:0000256" key="10">
    <source>
        <dbReference type="ARBA" id="ARBA00048679"/>
    </source>
</evidence>
<dbReference type="GO" id="GO:0005737">
    <property type="term" value="C:cytoplasm"/>
    <property type="evidence" value="ECO:0007669"/>
    <property type="project" value="TreeGrafter"/>
</dbReference>
<evidence type="ECO:0000313" key="16">
    <source>
        <dbReference type="Proteomes" id="UP000472265"/>
    </source>
</evidence>
<comment type="catalytic activity">
    <reaction evidence="9">
        <text>L-threonyl-[protein] + ATP = O-phospho-L-threonyl-[protein] + ADP + H(+)</text>
        <dbReference type="Rhea" id="RHEA:46608"/>
        <dbReference type="Rhea" id="RHEA-COMP:11060"/>
        <dbReference type="Rhea" id="RHEA-COMP:11605"/>
        <dbReference type="ChEBI" id="CHEBI:15378"/>
        <dbReference type="ChEBI" id="CHEBI:30013"/>
        <dbReference type="ChEBI" id="CHEBI:30616"/>
        <dbReference type="ChEBI" id="CHEBI:61977"/>
        <dbReference type="ChEBI" id="CHEBI:456216"/>
        <dbReference type="EC" id="2.7.11.1"/>
    </reaction>
</comment>